<protein>
    <submittedName>
        <fullName evidence="3">Uncharacterized protein</fullName>
    </submittedName>
</protein>
<dbReference type="AlphaFoldDB" id="A0A378LB61"/>
<reference evidence="2 4" key="1">
    <citation type="submission" date="2015-11" db="EMBL/GenBank/DDBJ databases">
        <title>Genomic analysis of 38 Legionella species identifies large and diverse effector repertoires.</title>
        <authorList>
            <person name="Burstein D."/>
            <person name="Amaro F."/>
            <person name="Zusman T."/>
            <person name="Lifshitz Z."/>
            <person name="Cohen O."/>
            <person name="Gilbert J.A."/>
            <person name="Pupko T."/>
            <person name="Shuman H.A."/>
            <person name="Segal G."/>
        </authorList>
    </citation>
    <scope>NUCLEOTIDE SEQUENCE [LARGE SCALE GENOMIC DNA]</scope>
    <source>
        <strain evidence="2 4">SC-18-C9</strain>
    </source>
</reference>
<dbReference type="EMBL" id="UGOY01000001">
    <property type="protein sequence ID" value="STY23550.1"/>
    <property type="molecule type" value="Genomic_DNA"/>
</dbReference>
<dbReference type="EMBL" id="LNYZ01000032">
    <property type="protein sequence ID" value="KTD71522.1"/>
    <property type="molecule type" value="Genomic_DNA"/>
</dbReference>
<feature type="compositionally biased region" description="Acidic residues" evidence="1">
    <location>
        <begin position="435"/>
        <end position="445"/>
    </location>
</feature>
<dbReference type="OrthoDB" id="5654416at2"/>
<feature type="region of interest" description="Disordered" evidence="1">
    <location>
        <begin position="405"/>
        <end position="445"/>
    </location>
</feature>
<evidence type="ECO:0000256" key="1">
    <source>
        <dbReference type="SAM" id="MobiDB-lite"/>
    </source>
</evidence>
<feature type="compositionally biased region" description="Acidic residues" evidence="1">
    <location>
        <begin position="411"/>
        <end position="427"/>
    </location>
</feature>
<sequence length="461" mass="52322">MRRILIKEIIVINRHGEVESIYESEDGGEDESPFGFPEGLPFDNSFIQDSSPKETLARLSVFIEQLALQAELAHQEEKKSVTASGSNDVLITRILTNEFSFYTKDNPLSIEEYAILIELISKKASRLPPNIHLLLATIAVYWSDNTVHNCALYVQSPILSGEKPIVHHFAKEHSPPEDFVYLDKDDGLLPISPDKYIHRYSPLNILQNAGVALNDLNQFGSAIRIVTAEGIAFITSTAICLDLEFHVAEQNLINLLRQLNAVGIPLPLYVSQVISSHTIEPQSEFVFSGLSQADDTFMHVEGLQYNKKIILETAFGVKAILYFHSPKIVEIPHRADILFEYFRSVGDPRYIWESILDHPPTIHSASRMAAAKDALGLIAMYYRLGMPTAYDYYNNLLIQKDGEGKELEFDNEREEESDNEEEGEGMELESNSKEENEEPYTMEDIEEIELRVKRRLENKDE</sequence>
<evidence type="ECO:0000313" key="4">
    <source>
        <dbReference type="Proteomes" id="UP000054820"/>
    </source>
</evidence>
<reference evidence="3 5" key="2">
    <citation type="submission" date="2018-06" db="EMBL/GenBank/DDBJ databases">
        <authorList>
            <consortium name="Pathogen Informatics"/>
            <person name="Doyle S."/>
        </authorList>
    </citation>
    <scope>NUCLEOTIDE SEQUENCE [LARGE SCALE GENOMIC DNA]</scope>
    <source>
        <strain evidence="3 5">NCTC11991</strain>
    </source>
</reference>
<dbReference type="Proteomes" id="UP000255110">
    <property type="component" value="Unassembled WGS sequence"/>
</dbReference>
<proteinExistence type="predicted"/>
<name>A0A378LB61_9GAMM</name>
<dbReference type="RefSeq" id="WP_058478452.1">
    <property type="nucleotide sequence ID" value="NZ_CAAAIO010000042.1"/>
</dbReference>
<evidence type="ECO:0000313" key="5">
    <source>
        <dbReference type="Proteomes" id="UP000255110"/>
    </source>
</evidence>
<organism evidence="3 5">
    <name type="scientific">Legionella steigerwaltii</name>
    <dbReference type="NCBI Taxonomy" id="460"/>
    <lineage>
        <taxon>Bacteria</taxon>
        <taxon>Pseudomonadati</taxon>
        <taxon>Pseudomonadota</taxon>
        <taxon>Gammaproteobacteria</taxon>
        <taxon>Legionellales</taxon>
        <taxon>Legionellaceae</taxon>
        <taxon>Legionella</taxon>
    </lineage>
</organism>
<gene>
    <name evidence="2" type="ORF">Lstg_2931</name>
    <name evidence="3" type="ORF">NCTC11991_02158</name>
</gene>
<dbReference type="Proteomes" id="UP000054820">
    <property type="component" value="Unassembled WGS sequence"/>
</dbReference>
<accession>A0A378LB61</accession>
<evidence type="ECO:0000313" key="3">
    <source>
        <dbReference type="EMBL" id="STY23550.1"/>
    </source>
</evidence>
<evidence type="ECO:0000313" key="2">
    <source>
        <dbReference type="EMBL" id="KTD71522.1"/>
    </source>
</evidence>
<keyword evidence="4" id="KW-1185">Reference proteome</keyword>